<comment type="caution">
    <text evidence="6">The sequence shown here is derived from an EMBL/GenBank/DDBJ whole genome shotgun (WGS) entry which is preliminary data.</text>
</comment>
<sequence length="325" mass="36362">MKTKQIVSMIIAALLFVLIGISSVLTNKVSENIFSESAKQILYGDASFNPPNYEYIAVVRIEGTIQEQVKKSVFSSGQSYLHTTTMEYIDQLIKDPHNKGMLLYVDSPGGAVYESEEIYNKLMEYKEKTERPIWDYMAHYAASGGYMASVAADVIYANPNTTTGSIGVIMSGYDMTGLYEKLGIRYISITSGENKDSTKMTQEQIDIYQSQINEIYESFVDKVATGRNMSVEDVKELADGRTYTTKQAIENGLVDESSSYEDMKKQMEKELGVASFYEMQVQTSSLEGILTEMKSLVPKSEAQVLIEEAGKMESGVPMYYAEQLQ</sequence>
<dbReference type="InterPro" id="IPR004635">
    <property type="entry name" value="Pept_S49_SppA"/>
</dbReference>
<protein>
    <submittedName>
        <fullName evidence="6">Signal peptide peptidase SppA</fullName>
    </submittedName>
</protein>
<evidence type="ECO:0000259" key="5">
    <source>
        <dbReference type="Pfam" id="PF01343"/>
    </source>
</evidence>
<gene>
    <name evidence="6" type="primary">sppA</name>
    <name evidence="6" type="ORF">NK125_03480</name>
</gene>
<evidence type="ECO:0000313" key="7">
    <source>
        <dbReference type="Proteomes" id="UP001523566"/>
    </source>
</evidence>
<dbReference type="RefSeq" id="WP_262065257.1">
    <property type="nucleotide sequence ID" value="NZ_JAMXOD010000003.1"/>
</dbReference>
<evidence type="ECO:0000256" key="4">
    <source>
        <dbReference type="ARBA" id="ARBA00022825"/>
    </source>
</evidence>
<accession>A0ABT1E6M1</accession>
<evidence type="ECO:0000256" key="3">
    <source>
        <dbReference type="ARBA" id="ARBA00022801"/>
    </source>
</evidence>
<name>A0ABT1E6M1_9FIRM</name>
<keyword evidence="2" id="KW-0645">Protease</keyword>
<dbReference type="Gene3D" id="3.90.226.10">
    <property type="entry name" value="2-enoyl-CoA Hydratase, Chain A, domain 1"/>
    <property type="match status" value="1"/>
</dbReference>
<dbReference type="InterPro" id="IPR047272">
    <property type="entry name" value="S49_SppA_C"/>
</dbReference>
<keyword evidence="3" id="KW-0378">Hydrolase</keyword>
<organism evidence="6 7">
    <name type="scientific">Aequitasia blattaphilus</name>
    <dbReference type="NCBI Taxonomy" id="2949332"/>
    <lineage>
        <taxon>Bacteria</taxon>
        <taxon>Bacillati</taxon>
        <taxon>Bacillota</taxon>
        <taxon>Clostridia</taxon>
        <taxon>Lachnospirales</taxon>
        <taxon>Lachnospiraceae</taxon>
        <taxon>Aequitasia</taxon>
    </lineage>
</organism>
<reference evidence="6 7" key="1">
    <citation type="journal article" date="2022" name="Genome Biol. Evol.">
        <title>Host diet, physiology and behaviors set the stage for Lachnospiraceae cladogenesis.</title>
        <authorList>
            <person name="Vera-Ponce De Leon A."/>
            <person name="Schneider M."/>
            <person name="Jahnes B.C."/>
            <person name="Sadowski V."/>
            <person name="Camuy-Velez L.A."/>
            <person name="Duan J."/>
            <person name="Sabree Z.L."/>
        </authorList>
    </citation>
    <scope>NUCLEOTIDE SEQUENCE [LARGE SCALE GENOMIC DNA]</scope>
    <source>
        <strain evidence="6 7">PAL113</strain>
    </source>
</reference>
<dbReference type="PANTHER" id="PTHR42987:SF7">
    <property type="entry name" value="SIGNAL PEPTIDE PEPTIDASE SPPA-RELATED"/>
    <property type="match status" value="1"/>
</dbReference>
<feature type="domain" description="Peptidase S49" evidence="5">
    <location>
        <begin position="127"/>
        <end position="273"/>
    </location>
</feature>
<comment type="similarity">
    <text evidence="1">Belongs to the peptidase S49 family.</text>
</comment>
<dbReference type="PANTHER" id="PTHR42987">
    <property type="entry name" value="PEPTIDASE S49"/>
    <property type="match status" value="1"/>
</dbReference>
<dbReference type="Gene3D" id="6.20.330.10">
    <property type="match status" value="1"/>
</dbReference>
<dbReference type="Pfam" id="PF01343">
    <property type="entry name" value="Peptidase_S49"/>
    <property type="match status" value="1"/>
</dbReference>
<dbReference type="NCBIfam" id="TIGR00706">
    <property type="entry name" value="SppA_dom"/>
    <property type="match status" value="1"/>
</dbReference>
<evidence type="ECO:0000256" key="1">
    <source>
        <dbReference type="ARBA" id="ARBA00008683"/>
    </source>
</evidence>
<proteinExistence type="inferred from homology"/>
<dbReference type="InterPro" id="IPR002142">
    <property type="entry name" value="Peptidase_S49"/>
</dbReference>
<dbReference type="SUPFAM" id="SSF52096">
    <property type="entry name" value="ClpP/crotonase"/>
    <property type="match status" value="1"/>
</dbReference>
<keyword evidence="4" id="KW-0720">Serine protease</keyword>
<dbReference type="Proteomes" id="UP001523566">
    <property type="component" value="Unassembled WGS sequence"/>
</dbReference>
<keyword evidence="7" id="KW-1185">Reference proteome</keyword>
<evidence type="ECO:0000313" key="6">
    <source>
        <dbReference type="EMBL" id="MCP1101475.1"/>
    </source>
</evidence>
<evidence type="ECO:0000256" key="2">
    <source>
        <dbReference type="ARBA" id="ARBA00022670"/>
    </source>
</evidence>
<dbReference type="CDD" id="cd07023">
    <property type="entry name" value="S49_Sppa_N_C"/>
    <property type="match status" value="1"/>
</dbReference>
<dbReference type="EMBL" id="JAMZFW010000003">
    <property type="protein sequence ID" value="MCP1101475.1"/>
    <property type="molecule type" value="Genomic_DNA"/>
</dbReference>
<dbReference type="InterPro" id="IPR029045">
    <property type="entry name" value="ClpP/crotonase-like_dom_sf"/>
</dbReference>